<accession>A0AA88DMW0</accession>
<comment type="caution">
    <text evidence="2">The sequence shown here is derived from an EMBL/GenBank/DDBJ whole genome shotgun (WGS) entry which is preliminary data.</text>
</comment>
<feature type="region of interest" description="Disordered" evidence="1">
    <location>
        <begin position="1"/>
        <end position="91"/>
    </location>
</feature>
<proteinExistence type="predicted"/>
<evidence type="ECO:0000313" key="3">
    <source>
        <dbReference type="Proteomes" id="UP001187192"/>
    </source>
</evidence>
<keyword evidence="3" id="KW-1185">Reference proteome</keyword>
<organism evidence="2 3">
    <name type="scientific">Ficus carica</name>
    <name type="common">Common fig</name>
    <dbReference type="NCBI Taxonomy" id="3494"/>
    <lineage>
        <taxon>Eukaryota</taxon>
        <taxon>Viridiplantae</taxon>
        <taxon>Streptophyta</taxon>
        <taxon>Embryophyta</taxon>
        <taxon>Tracheophyta</taxon>
        <taxon>Spermatophyta</taxon>
        <taxon>Magnoliopsida</taxon>
        <taxon>eudicotyledons</taxon>
        <taxon>Gunneridae</taxon>
        <taxon>Pentapetalae</taxon>
        <taxon>rosids</taxon>
        <taxon>fabids</taxon>
        <taxon>Rosales</taxon>
        <taxon>Moraceae</taxon>
        <taxon>Ficeae</taxon>
        <taxon>Ficus</taxon>
    </lineage>
</organism>
<dbReference type="Proteomes" id="UP001187192">
    <property type="component" value="Unassembled WGS sequence"/>
</dbReference>
<protein>
    <submittedName>
        <fullName evidence="2">Uncharacterized protein</fullName>
    </submittedName>
</protein>
<gene>
    <name evidence="2" type="ORF">TIFTF001_027301</name>
</gene>
<name>A0AA88DMW0_FICCA</name>
<sequence>MTGTACSRSTPAATTRSSSSASTVASPSSSTLTRTSSPSPIRPSSSWPRPGPSSPIRSRSLSTTTSSISSPGERFGHRARHERDRRAGEIR</sequence>
<dbReference type="EMBL" id="BTGU01000076">
    <property type="protein sequence ID" value="GMN58193.1"/>
    <property type="molecule type" value="Genomic_DNA"/>
</dbReference>
<feature type="compositionally biased region" description="Low complexity" evidence="1">
    <location>
        <begin position="1"/>
        <end position="71"/>
    </location>
</feature>
<evidence type="ECO:0000256" key="1">
    <source>
        <dbReference type="SAM" id="MobiDB-lite"/>
    </source>
</evidence>
<feature type="compositionally biased region" description="Basic and acidic residues" evidence="1">
    <location>
        <begin position="81"/>
        <end position="91"/>
    </location>
</feature>
<reference evidence="2" key="1">
    <citation type="submission" date="2023-07" db="EMBL/GenBank/DDBJ databases">
        <title>draft genome sequence of fig (Ficus carica).</title>
        <authorList>
            <person name="Takahashi T."/>
            <person name="Nishimura K."/>
        </authorList>
    </citation>
    <scope>NUCLEOTIDE SEQUENCE</scope>
</reference>
<evidence type="ECO:0000313" key="2">
    <source>
        <dbReference type="EMBL" id="GMN58193.1"/>
    </source>
</evidence>
<dbReference type="AlphaFoldDB" id="A0AA88DMW0"/>